<dbReference type="Pfam" id="PF17802">
    <property type="entry name" value="SpaA"/>
    <property type="match status" value="10"/>
</dbReference>
<evidence type="ECO:0000256" key="2">
    <source>
        <dbReference type="ARBA" id="ARBA00022525"/>
    </source>
</evidence>
<evidence type="ECO:0000259" key="5">
    <source>
        <dbReference type="Pfam" id="PF20610"/>
    </source>
</evidence>
<comment type="caution">
    <text evidence="6">The sequence shown here is derived from an EMBL/GenBank/DDBJ whole genome shotgun (WGS) entry which is preliminary data.</text>
</comment>
<name>A0A9D1HPC8_9FIRM</name>
<accession>A0A9D1HPC8</accession>
<protein>
    <submittedName>
        <fullName evidence="6">Uncharacterized protein</fullName>
    </submittedName>
</protein>
<dbReference type="Gene3D" id="2.60.40.10">
    <property type="entry name" value="Immunoglobulins"/>
    <property type="match status" value="11"/>
</dbReference>
<dbReference type="InterPro" id="IPR046751">
    <property type="entry name" value="TED_2"/>
</dbReference>
<proteinExistence type="inferred from homology"/>
<organism evidence="6 7">
    <name type="scientific">Candidatus Fimiplasma intestinipullorum</name>
    <dbReference type="NCBI Taxonomy" id="2840825"/>
    <lineage>
        <taxon>Bacteria</taxon>
        <taxon>Bacillati</taxon>
        <taxon>Bacillota</taxon>
        <taxon>Clostridia</taxon>
        <taxon>Eubacteriales</taxon>
        <taxon>Candidatus Fimiplasma</taxon>
    </lineage>
</organism>
<feature type="domain" description="SpaA-like prealbumin fold" evidence="4">
    <location>
        <begin position="254"/>
        <end position="340"/>
    </location>
</feature>
<dbReference type="Proteomes" id="UP000824175">
    <property type="component" value="Unassembled WGS sequence"/>
</dbReference>
<feature type="domain" description="SpaA-like prealbumin fold" evidence="4">
    <location>
        <begin position="1042"/>
        <end position="1126"/>
    </location>
</feature>
<comment type="similarity">
    <text evidence="1">Belongs to the serine-aspartate repeat-containing protein (SDr) family.</text>
</comment>
<dbReference type="PANTHER" id="PTHR36108:SF13">
    <property type="entry name" value="COLOSSIN-B-RELATED"/>
    <property type="match status" value="1"/>
</dbReference>
<feature type="domain" description="SpaA-like prealbumin fold" evidence="4">
    <location>
        <begin position="345"/>
        <end position="433"/>
    </location>
</feature>
<evidence type="ECO:0000313" key="6">
    <source>
        <dbReference type="EMBL" id="HIU13816.1"/>
    </source>
</evidence>
<evidence type="ECO:0000256" key="1">
    <source>
        <dbReference type="ARBA" id="ARBA00007257"/>
    </source>
</evidence>
<feature type="domain" description="SpaA-like prealbumin fold" evidence="4">
    <location>
        <begin position="438"/>
        <end position="549"/>
    </location>
</feature>
<dbReference type="EMBL" id="DVMJ01000058">
    <property type="protein sequence ID" value="HIU13816.1"/>
    <property type="molecule type" value="Genomic_DNA"/>
</dbReference>
<feature type="domain" description="SpaA-like prealbumin fold" evidence="4">
    <location>
        <begin position="669"/>
        <end position="758"/>
    </location>
</feature>
<feature type="domain" description="Thioester" evidence="5">
    <location>
        <begin position="27"/>
        <end position="127"/>
    </location>
</feature>
<keyword evidence="2" id="KW-0964">Secreted</keyword>
<gene>
    <name evidence="6" type="ORF">IAD15_07070</name>
</gene>
<dbReference type="PANTHER" id="PTHR36108">
    <property type="entry name" value="COLOSSIN-B-RELATED"/>
    <property type="match status" value="1"/>
</dbReference>
<dbReference type="InterPro" id="IPR013783">
    <property type="entry name" value="Ig-like_fold"/>
</dbReference>
<feature type="domain" description="SpaA-like prealbumin fold" evidence="4">
    <location>
        <begin position="805"/>
        <end position="884"/>
    </location>
</feature>
<evidence type="ECO:0000256" key="3">
    <source>
        <dbReference type="ARBA" id="ARBA00022729"/>
    </source>
</evidence>
<dbReference type="InterPro" id="IPR041033">
    <property type="entry name" value="SpaA_PFL_dom_1"/>
</dbReference>
<dbReference type="SUPFAM" id="SSF49478">
    <property type="entry name" value="Cna protein B-type domain"/>
    <property type="match status" value="2"/>
</dbReference>
<sequence length="1504" mass="164365">MNVEAYTSFQYLGKISDSQGRYGSATVGNFVVDGRQAFCLEHPKSTPGNGTVFTETPYQDENIKKALYYGYAGVEPWSGFKSTNNAIVVTSLALSYLYSGPESIASGGEKGNRELGVYDFLNYIATQSIPDKSISFNPESVDAIIQGNKQVTDNITMDGDNSITITLPSNVTMVRNGQSLTGQVTINGGDTFHFEAPLTINGTWNTGEVKGNLPDYQPIVLTSSNNNLQDIGYLKPIMDPGNYGGFTVHWVETGNLKLAKQDDRGVYVPDTQFMLSYHADMRDPIGTYTTGSDGTVTIEDLQPQTVYIQEISVPEHLILDSTIHSITITAGITSHYTQTNNWKQGKIQVTKYDAKTDQVVKQAGVAFEIVKDGSVIETIYTNDNGIAASGLLDYGSYTVREAQAPENYVITEVNENAAISQAGQVVELSFSNEPVTGTVTLSKLDKETGSAAQGDATLEGAQYTLYAAEDIKDPASGSILFPTNSEVTISGQWGDNATKTFNGNDQVQWSNLPLGNYYVKETQAPEGYLLDETAYQISLIYQDQETAHVSVHVDATDQVMKQAFSLIKVSSDGSTGETETLAGAEFTVKLKSDVTANGWEAAKTYDVLVTDEQGYDVSIELPYGTYTVRETKTPDEVTAVADFEVVINQDSREPLPYRVMNDGPFEAYVKIIKVDEDTGKTVAIEGASFKIRDMATGELVSQKVGIFETVDTFTTDETGMVSTPLKLDAGSYQLEEIKAPEGYVLNKEAVPFEITNTGAFIMDEDGDAIVTVKIGDEAVAGHIKINKSGEVLVGYEDGQFIYEERGLKGAEYDIIAAEDIMDPSNDGAVIYEKGTVVEHLVTDVRGDAISQFHPLGKYQVVETKAPYGYTLNAEPKDVTLAYAGQEVALVEESVSFVNERQQVQLDTIKVDVDSKEAVTGAEITLYAAKDIVNYEGEVIVDAGTALETVTTTADGTIRFSIDLPIIEAMAVSDEEAIDPDFSQTVIDGYRIVGDVNGSFALVETKAPTGYASYSLAYMFDIVANSGEAIITFSYTFENEITKVEISKKDATTSEELPGAHLEVRDEEGNIVDEWISGEEPHIIEGLEVGKEYTLVETIHPLGFDFANEIKFVVGDTGEIQEIEMLDELKTGQVTVNKTGNLFNEVTEGESDFGTTHTPVFNEAGLEGVEFTIYAAEDITLGNGITYFEKDEAIMTLKTDKEGKAISDALLVGKYYLKETNVPDGFVQNNEVYAFEIKDEDIQGVNVDMDVFNNRASVTLDLTKVMETNHYDYSNAYADVVFGIFARNDILMADGSVGIAKDSLVYTSAVDEEGHLMTSVDLPLGDYYIKELKTNDAYELNETEYDFSVTYRGPQVTAYTIQINDGEEILNVLKETSIQIHKVDEADESLALAGAEFTLYDEQGNALMSVLTDQNGLASFVVTQGIYSLKETKAPEGYVLESDPIEVVIDDQYDETKLYEITMTNRLLPDVPTGDHENTTMLVGLVVISGTGAALIMFRRKRELE</sequence>
<feature type="domain" description="SpaA-like prealbumin fold" evidence="4">
    <location>
        <begin position="1163"/>
        <end position="1242"/>
    </location>
</feature>
<reference evidence="6" key="2">
    <citation type="journal article" date="2021" name="PeerJ">
        <title>Extensive microbial diversity within the chicken gut microbiome revealed by metagenomics and culture.</title>
        <authorList>
            <person name="Gilroy R."/>
            <person name="Ravi A."/>
            <person name="Getino M."/>
            <person name="Pursley I."/>
            <person name="Horton D.L."/>
            <person name="Alikhan N.F."/>
            <person name="Baker D."/>
            <person name="Gharbi K."/>
            <person name="Hall N."/>
            <person name="Watson M."/>
            <person name="Adriaenssens E.M."/>
            <person name="Foster-Nyarko E."/>
            <person name="Jarju S."/>
            <person name="Secka A."/>
            <person name="Antonio M."/>
            <person name="Oren A."/>
            <person name="Chaudhuri R.R."/>
            <person name="La Ragione R."/>
            <person name="Hildebrand F."/>
            <person name="Pallen M.J."/>
        </authorList>
    </citation>
    <scope>NUCLEOTIDE SEQUENCE</scope>
    <source>
        <strain evidence="6">CHK195-11698</strain>
    </source>
</reference>
<evidence type="ECO:0000259" key="4">
    <source>
        <dbReference type="Pfam" id="PF17802"/>
    </source>
</evidence>
<evidence type="ECO:0000313" key="7">
    <source>
        <dbReference type="Proteomes" id="UP000824175"/>
    </source>
</evidence>
<dbReference type="Pfam" id="PF20610">
    <property type="entry name" value="TED_2"/>
    <property type="match status" value="1"/>
</dbReference>
<reference evidence="6" key="1">
    <citation type="submission" date="2020-10" db="EMBL/GenBank/DDBJ databases">
        <authorList>
            <person name="Gilroy R."/>
        </authorList>
    </citation>
    <scope>NUCLEOTIDE SEQUENCE</scope>
    <source>
        <strain evidence="6">CHK195-11698</strain>
    </source>
</reference>
<feature type="domain" description="SpaA-like prealbumin fold" evidence="4">
    <location>
        <begin position="577"/>
        <end position="651"/>
    </location>
</feature>
<feature type="domain" description="SpaA-like prealbumin fold" evidence="4">
    <location>
        <begin position="1276"/>
        <end position="1355"/>
    </location>
</feature>
<feature type="domain" description="SpaA-like prealbumin fold" evidence="4">
    <location>
        <begin position="1376"/>
        <end position="1452"/>
    </location>
</feature>
<keyword evidence="3" id="KW-0732">Signal</keyword>